<evidence type="ECO:0000256" key="5">
    <source>
        <dbReference type="ARBA" id="ARBA00022777"/>
    </source>
</evidence>
<keyword evidence="4 7" id="KW-0547">Nucleotide-binding</keyword>
<dbReference type="SUPFAM" id="SSF56112">
    <property type="entry name" value="Protein kinase-like (PK-like)"/>
    <property type="match status" value="1"/>
</dbReference>
<evidence type="ECO:0000256" key="4">
    <source>
        <dbReference type="ARBA" id="ARBA00022741"/>
    </source>
</evidence>
<organism evidence="11 12">
    <name type="scientific">Rubinisphaera italica</name>
    <dbReference type="NCBI Taxonomy" id="2527969"/>
    <lineage>
        <taxon>Bacteria</taxon>
        <taxon>Pseudomonadati</taxon>
        <taxon>Planctomycetota</taxon>
        <taxon>Planctomycetia</taxon>
        <taxon>Planctomycetales</taxon>
        <taxon>Planctomycetaceae</taxon>
        <taxon>Rubinisphaera</taxon>
    </lineage>
</organism>
<gene>
    <name evidence="11" type="primary">prkC_6</name>
    <name evidence="11" type="ORF">Pan54_22650</name>
</gene>
<keyword evidence="12" id="KW-1185">Reference proteome</keyword>
<dbReference type="EMBL" id="SJPG01000001">
    <property type="protein sequence ID" value="TWT61529.1"/>
    <property type="molecule type" value="Genomic_DNA"/>
</dbReference>
<proteinExistence type="predicted"/>
<evidence type="ECO:0000256" key="6">
    <source>
        <dbReference type="ARBA" id="ARBA00022840"/>
    </source>
</evidence>
<dbReference type="GO" id="GO:0005524">
    <property type="term" value="F:ATP binding"/>
    <property type="evidence" value="ECO:0007669"/>
    <property type="project" value="UniProtKB-UniRule"/>
</dbReference>
<dbReference type="SMART" id="SM00220">
    <property type="entry name" value="S_TKc"/>
    <property type="match status" value="1"/>
</dbReference>
<reference evidence="11 12" key="1">
    <citation type="submission" date="2019-02" db="EMBL/GenBank/DDBJ databases">
        <title>Deep-cultivation of Planctomycetes and their phenomic and genomic characterization uncovers novel biology.</title>
        <authorList>
            <person name="Wiegand S."/>
            <person name="Jogler M."/>
            <person name="Boedeker C."/>
            <person name="Pinto D."/>
            <person name="Vollmers J."/>
            <person name="Rivas-Marin E."/>
            <person name="Kohn T."/>
            <person name="Peeters S.H."/>
            <person name="Heuer A."/>
            <person name="Rast P."/>
            <person name="Oberbeckmann S."/>
            <person name="Bunk B."/>
            <person name="Jeske O."/>
            <person name="Meyerdierks A."/>
            <person name="Storesund J.E."/>
            <person name="Kallscheuer N."/>
            <person name="Luecker S."/>
            <person name="Lage O.M."/>
            <person name="Pohl T."/>
            <person name="Merkel B.J."/>
            <person name="Hornburger P."/>
            <person name="Mueller R.-W."/>
            <person name="Bruemmer F."/>
            <person name="Labrenz M."/>
            <person name="Spormann A.M."/>
            <person name="Op Den Camp H."/>
            <person name="Overmann J."/>
            <person name="Amann R."/>
            <person name="Jetten M.S.M."/>
            <person name="Mascher T."/>
            <person name="Medema M.H."/>
            <person name="Devos D.P."/>
            <person name="Kaster A.-K."/>
            <person name="Ovreas L."/>
            <person name="Rohde M."/>
            <person name="Galperin M.Y."/>
            <person name="Jogler C."/>
        </authorList>
    </citation>
    <scope>NUCLEOTIDE SEQUENCE [LARGE SCALE GENOMIC DNA]</scope>
    <source>
        <strain evidence="11 12">Pan54</strain>
    </source>
</reference>
<dbReference type="Pfam" id="PF00069">
    <property type="entry name" value="Pkinase"/>
    <property type="match status" value="1"/>
</dbReference>
<feature type="compositionally biased region" description="Polar residues" evidence="8">
    <location>
        <begin position="259"/>
        <end position="274"/>
    </location>
</feature>
<dbReference type="PROSITE" id="PS50011">
    <property type="entry name" value="PROTEIN_KINASE_DOM"/>
    <property type="match status" value="1"/>
</dbReference>
<dbReference type="EC" id="2.7.11.1" evidence="1"/>
<feature type="transmembrane region" description="Helical" evidence="9">
    <location>
        <begin position="432"/>
        <end position="456"/>
    </location>
</feature>
<keyword evidence="9" id="KW-0812">Transmembrane</keyword>
<evidence type="ECO:0000256" key="8">
    <source>
        <dbReference type="SAM" id="MobiDB-lite"/>
    </source>
</evidence>
<dbReference type="InterPro" id="IPR011009">
    <property type="entry name" value="Kinase-like_dom_sf"/>
</dbReference>
<feature type="binding site" evidence="7">
    <location>
        <position position="136"/>
    </location>
    <ligand>
        <name>ATP</name>
        <dbReference type="ChEBI" id="CHEBI:30616"/>
    </ligand>
</feature>
<dbReference type="AlphaFoldDB" id="A0A5C5XFV2"/>
<dbReference type="PROSITE" id="PS00107">
    <property type="entry name" value="PROTEIN_KINASE_ATP"/>
    <property type="match status" value="1"/>
</dbReference>
<keyword evidence="6 7" id="KW-0067">ATP-binding</keyword>
<dbReference type="CDD" id="cd14014">
    <property type="entry name" value="STKc_PknB_like"/>
    <property type="match status" value="1"/>
</dbReference>
<dbReference type="InterPro" id="IPR000719">
    <property type="entry name" value="Prot_kinase_dom"/>
</dbReference>
<sequence>MEFLQAHHPDPETLAAFLNGELTDVQQQQIESHVESCEYCCQQMRAVPADQLLTQLRHYHSSKAGETLALVQQSELETDSGEFHLASEYVNPEDIAIPFPLQEHPRYRIIKKLGAGGMGVVYLAEHRMMARLVALKVVNAQFLTCQSALDRFHREVKAAARLTHRNIVTAFDAEQADDIHFLVMEYVEGKTLAEIVIQHGSLPVAHACHYIRQVAIGLQHAFAVGMIHRDIKPQNLMRTPKGVVKILDFGLARFATHQNDPSESSLTGDGSTVGTPDYIAPEQARNSRDADIRSDIYALGCTAYYLLAGRVPFPADSSLEKVLGHLQREPQSLTELRSDLPAELPLVIARMMAKQPADRFQTPIEVADALKPFLTSADENLQTKTVSSADTKNNQASLANLFSFIEADNDAQLAATRPLLQSRKPSRPRSRILFIQTATALVIGVLIIFTAATWWWPAANSSVSETETASAGNMSVNPNDGAASSLKSDEWFNLIETVQLPDNVVAGNWQQVDGELEVAAGDSSRLEIPYVVPAEYDLEVTFTRHTGIQSVAVVFVVGNHQAVFDIDAWDRHLAGIQLRDGLNLTRQPADQVAQNVQLVNGRKYTAVLKVRQRSIEAMLDGQLISRYEGEGSNLSLPEEFWLLPHADTLGVGAFQSETIFHAIRLRPILP</sequence>
<dbReference type="Gene3D" id="3.30.200.20">
    <property type="entry name" value="Phosphorylase Kinase, domain 1"/>
    <property type="match status" value="1"/>
</dbReference>
<dbReference type="Gene3D" id="1.10.10.1320">
    <property type="entry name" value="Anti-sigma factor, zinc-finger domain"/>
    <property type="match status" value="1"/>
</dbReference>
<dbReference type="InterPro" id="IPR017441">
    <property type="entry name" value="Protein_kinase_ATP_BS"/>
</dbReference>
<keyword evidence="3 11" id="KW-0808">Transferase</keyword>
<evidence type="ECO:0000313" key="11">
    <source>
        <dbReference type="EMBL" id="TWT61529.1"/>
    </source>
</evidence>
<dbReference type="Gene3D" id="1.10.510.10">
    <property type="entry name" value="Transferase(Phosphotransferase) domain 1"/>
    <property type="match status" value="1"/>
</dbReference>
<keyword evidence="9" id="KW-0472">Membrane</keyword>
<dbReference type="GO" id="GO:0004674">
    <property type="term" value="F:protein serine/threonine kinase activity"/>
    <property type="evidence" value="ECO:0007669"/>
    <property type="project" value="UniProtKB-KW"/>
</dbReference>
<dbReference type="PANTHER" id="PTHR43289:SF6">
    <property type="entry name" value="SERINE_THREONINE-PROTEIN KINASE NEKL-3"/>
    <property type="match status" value="1"/>
</dbReference>
<evidence type="ECO:0000256" key="1">
    <source>
        <dbReference type="ARBA" id="ARBA00012513"/>
    </source>
</evidence>
<dbReference type="Proteomes" id="UP000316095">
    <property type="component" value="Unassembled WGS sequence"/>
</dbReference>
<dbReference type="InterPro" id="IPR041916">
    <property type="entry name" value="Anti_sigma_zinc_sf"/>
</dbReference>
<dbReference type="PANTHER" id="PTHR43289">
    <property type="entry name" value="MITOGEN-ACTIVATED PROTEIN KINASE KINASE KINASE 20-RELATED"/>
    <property type="match status" value="1"/>
</dbReference>
<feature type="domain" description="Protein kinase" evidence="10">
    <location>
        <begin position="107"/>
        <end position="374"/>
    </location>
</feature>
<keyword evidence="5 11" id="KW-0418">Kinase</keyword>
<evidence type="ECO:0000256" key="3">
    <source>
        <dbReference type="ARBA" id="ARBA00022679"/>
    </source>
</evidence>
<evidence type="ECO:0000256" key="2">
    <source>
        <dbReference type="ARBA" id="ARBA00022527"/>
    </source>
</evidence>
<dbReference type="FunFam" id="1.10.510.10:FF:000021">
    <property type="entry name" value="Serine/threonine protein kinase"/>
    <property type="match status" value="1"/>
</dbReference>
<comment type="caution">
    <text evidence="11">The sequence shown here is derived from an EMBL/GenBank/DDBJ whole genome shotgun (WGS) entry which is preliminary data.</text>
</comment>
<name>A0A5C5XFV2_9PLAN</name>
<feature type="region of interest" description="Disordered" evidence="8">
    <location>
        <begin position="259"/>
        <end position="286"/>
    </location>
</feature>
<dbReference type="OrthoDB" id="6111975at2"/>
<evidence type="ECO:0000256" key="9">
    <source>
        <dbReference type="SAM" id="Phobius"/>
    </source>
</evidence>
<evidence type="ECO:0000256" key="7">
    <source>
        <dbReference type="PROSITE-ProRule" id="PRU10141"/>
    </source>
</evidence>
<protein>
    <recommendedName>
        <fullName evidence="1">non-specific serine/threonine protein kinase</fullName>
        <ecNumber evidence="1">2.7.11.1</ecNumber>
    </recommendedName>
</protein>
<dbReference type="RefSeq" id="WP_146503508.1">
    <property type="nucleotide sequence ID" value="NZ_SJPG01000001.1"/>
</dbReference>
<keyword evidence="9" id="KW-1133">Transmembrane helix</keyword>
<accession>A0A5C5XFV2</accession>
<evidence type="ECO:0000313" key="12">
    <source>
        <dbReference type="Proteomes" id="UP000316095"/>
    </source>
</evidence>
<keyword evidence="2" id="KW-0723">Serine/threonine-protein kinase</keyword>
<evidence type="ECO:0000259" key="10">
    <source>
        <dbReference type="PROSITE" id="PS50011"/>
    </source>
</evidence>